<sequence>MTDTWGIPGPLFTGLYLGLLLVPALYAAVRVKLLLRGRAGGAPDRAEELALLTGGRPRAGEFVVARLLERQTIRMDGTGRVHRVRGSAPDDLGRAALTRISKTGTAVASVSREVLHHPALADLENGLVARGLLVDAGKIRRTWVFTAVAYWVLLVFGILRLIAGSSTGHPVGFLVGLLLLGLVAAIFVTTRAANPSEVKATTAGRAAAGEAERAGSLTSGPAGAVAVGGFGGHPDKDVRLAVSRSTVVSTSRAHSRRGRWAAAGGGGGFAGYYGGSSCSGASGGSSCGGGGGGGCGGGGGGGCGG</sequence>
<dbReference type="NCBIfam" id="TIGR04222">
    <property type="entry name" value="near_uncomplex"/>
    <property type="match status" value="1"/>
</dbReference>
<proteinExistence type="predicted"/>
<keyword evidence="3" id="KW-1185">Reference proteome</keyword>
<protein>
    <recommendedName>
        <fullName evidence="4">TIGR04222 domain-containing membrane protein</fullName>
    </recommendedName>
</protein>
<dbReference type="EMBL" id="CABVGP010000001">
    <property type="protein sequence ID" value="VVJ17079.1"/>
    <property type="molecule type" value="Genomic_DNA"/>
</dbReference>
<dbReference type="InterPro" id="IPR026467">
    <property type="entry name" value="Ser/Gly_Cys_C_dom"/>
</dbReference>
<gene>
    <name evidence="2" type="ORF">AA23TX_02100</name>
</gene>
<keyword evidence="1" id="KW-1133">Transmembrane helix</keyword>
<dbReference type="Proteomes" id="UP000399805">
    <property type="component" value="Unassembled WGS sequence"/>
</dbReference>
<accession>A0A6I8LPM1</accession>
<dbReference type="RefSeq" id="WP_155542318.1">
    <property type="nucleotide sequence ID" value="NZ_CABVGP010000001.1"/>
</dbReference>
<feature type="transmembrane region" description="Helical" evidence="1">
    <location>
        <begin position="169"/>
        <end position="189"/>
    </location>
</feature>
<evidence type="ECO:0000313" key="2">
    <source>
        <dbReference type="EMBL" id="VVJ17079.1"/>
    </source>
</evidence>
<evidence type="ECO:0000313" key="3">
    <source>
        <dbReference type="Proteomes" id="UP000399805"/>
    </source>
</evidence>
<keyword evidence="1" id="KW-0812">Transmembrane</keyword>
<evidence type="ECO:0008006" key="4">
    <source>
        <dbReference type="Google" id="ProtNLM"/>
    </source>
</evidence>
<dbReference type="AlphaFoldDB" id="A0A6I8LPM1"/>
<name>A0A6I8LPM1_9PSEU</name>
<feature type="transmembrane region" description="Helical" evidence="1">
    <location>
        <begin position="12"/>
        <end position="29"/>
    </location>
</feature>
<keyword evidence="1" id="KW-0472">Membrane</keyword>
<reference evidence="2 3" key="1">
    <citation type="submission" date="2019-09" db="EMBL/GenBank/DDBJ databases">
        <authorList>
            <person name="Leyn A S."/>
        </authorList>
    </citation>
    <scope>NUCLEOTIDE SEQUENCE [LARGE SCALE GENOMIC DNA]</scope>
    <source>
        <strain evidence="2">AA231_1</strain>
    </source>
</reference>
<evidence type="ECO:0000256" key="1">
    <source>
        <dbReference type="SAM" id="Phobius"/>
    </source>
</evidence>
<feature type="transmembrane region" description="Helical" evidence="1">
    <location>
        <begin position="143"/>
        <end position="163"/>
    </location>
</feature>
<organism evidence="2 3">
    <name type="scientific">Amycolatopsis camponoti</name>
    <dbReference type="NCBI Taxonomy" id="2606593"/>
    <lineage>
        <taxon>Bacteria</taxon>
        <taxon>Bacillati</taxon>
        <taxon>Actinomycetota</taxon>
        <taxon>Actinomycetes</taxon>
        <taxon>Pseudonocardiales</taxon>
        <taxon>Pseudonocardiaceae</taxon>
        <taxon>Amycolatopsis</taxon>
    </lineage>
</organism>